<proteinExistence type="predicted"/>
<comment type="caution">
    <text evidence="5">The sequence shown here is derived from an EMBL/GenBank/DDBJ whole genome shotgun (WGS) entry which is preliminary data.</text>
</comment>
<dbReference type="InterPro" id="IPR009057">
    <property type="entry name" value="Homeodomain-like_sf"/>
</dbReference>
<accession>A0A0R1X683</accession>
<dbReference type="InterPro" id="IPR018060">
    <property type="entry name" value="HTH_AraC"/>
</dbReference>
<sequence>MEVDKSNIQVYLFNSDRPFHHYASGQLTVKKGTHYESDDRIAAYELLVCSGGKCQLITNQQVHQLKRGSCLVVEPQTSIQVISESPQVDLYWFQFLPKDDRELVDFQDVQTATHSRQQLSRLVNNVIIPEEYQVREFNRINTACLQALLLIKGNYYTDALPSYVVTELMLQITNDFIASLNHLTRTNPRAVEIIDWLSDHLDEKLTVRKLADHFGMNYRYVSRLIKKETGVTASNLIIQKKIEIACNLLLHSNLPLKVIADRAYFNDEKYFLRIFKKRVGQTPTQYRQQYMSDFLLNDTKTREGKK</sequence>
<name>A0A0R1X683_9LACO</name>
<evidence type="ECO:0000256" key="2">
    <source>
        <dbReference type="ARBA" id="ARBA00023125"/>
    </source>
</evidence>
<evidence type="ECO:0000256" key="1">
    <source>
        <dbReference type="ARBA" id="ARBA00023015"/>
    </source>
</evidence>
<reference evidence="5 6" key="1">
    <citation type="journal article" date="2015" name="Genome Announc.">
        <title>Expanding the biotechnology potential of lactobacilli through comparative genomics of 213 strains and associated genera.</title>
        <authorList>
            <person name="Sun Z."/>
            <person name="Harris H.M."/>
            <person name="McCann A."/>
            <person name="Guo C."/>
            <person name="Argimon S."/>
            <person name="Zhang W."/>
            <person name="Yang X."/>
            <person name="Jeffery I.B."/>
            <person name="Cooney J.C."/>
            <person name="Kagawa T.F."/>
            <person name="Liu W."/>
            <person name="Song Y."/>
            <person name="Salvetti E."/>
            <person name="Wrobel A."/>
            <person name="Rasinkangas P."/>
            <person name="Parkhill J."/>
            <person name="Rea M.C."/>
            <person name="O'Sullivan O."/>
            <person name="Ritari J."/>
            <person name="Douillard F.P."/>
            <person name="Paul Ross R."/>
            <person name="Yang R."/>
            <person name="Briner A.E."/>
            <person name="Felis G.E."/>
            <person name="de Vos W.M."/>
            <person name="Barrangou R."/>
            <person name="Klaenhammer T.R."/>
            <person name="Caufield P.W."/>
            <person name="Cui Y."/>
            <person name="Zhang H."/>
            <person name="O'Toole P.W."/>
        </authorList>
    </citation>
    <scope>NUCLEOTIDE SEQUENCE [LARGE SCALE GENOMIC DNA]</scope>
    <source>
        <strain evidence="5 6">DSM 6035</strain>
    </source>
</reference>
<dbReference type="EMBL" id="AZGM01000130">
    <property type="protein sequence ID" value="KRM25261.1"/>
    <property type="molecule type" value="Genomic_DNA"/>
</dbReference>
<gene>
    <name evidence="5" type="ORF">FD32_GL000930</name>
</gene>
<keyword evidence="6" id="KW-1185">Reference proteome</keyword>
<evidence type="ECO:0000259" key="4">
    <source>
        <dbReference type="PROSITE" id="PS01124"/>
    </source>
</evidence>
<evidence type="ECO:0000313" key="5">
    <source>
        <dbReference type="EMBL" id="KRM25261.1"/>
    </source>
</evidence>
<dbReference type="RefSeq" id="WP_082126041.1">
    <property type="nucleotide sequence ID" value="NZ_AZGM01000130.1"/>
</dbReference>
<dbReference type="Pfam" id="PF12833">
    <property type="entry name" value="HTH_18"/>
    <property type="match status" value="1"/>
</dbReference>
<keyword evidence="2" id="KW-0238">DNA-binding</keyword>
<protein>
    <recommendedName>
        <fullName evidence="4">HTH araC/xylS-type domain-containing protein</fullName>
    </recommendedName>
</protein>
<dbReference type="SMART" id="SM00342">
    <property type="entry name" value="HTH_ARAC"/>
    <property type="match status" value="1"/>
</dbReference>
<dbReference type="GO" id="GO:0043565">
    <property type="term" value="F:sequence-specific DNA binding"/>
    <property type="evidence" value="ECO:0007669"/>
    <property type="project" value="InterPro"/>
</dbReference>
<dbReference type="OrthoDB" id="192171at2"/>
<evidence type="ECO:0000313" key="6">
    <source>
        <dbReference type="Proteomes" id="UP000051412"/>
    </source>
</evidence>
<feature type="domain" description="HTH araC/xylS-type" evidence="4">
    <location>
        <begin position="191"/>
        <end position="289"/>
    </location>
</feature>
<dbReference type="GO" id="GO:0003700">
    <property type="term" value="F:DNA-binding transcription factor activity"/>
    <property type="evidence" value="ECO:0007669"/>
    <property type="project" value="InterPro"/>
</dbReference>
<keyword evidence="1" id="KW-0805">Transcription regulation</keyword>
<dbReference type="PANTHER" id="PTHR43280">
    <property type="entry name" value="ARAC-FAMILY TRANSCRIPTIONAL REGULATOR"/>
    <property type="match status" value="1"/>
</dbReference>
<dbReference type="PROSITE" id="PS01124">
    <property type="entry name" value="HTH_ARAC_FAMILY_2"/>
    <property type="match status" value="1"/>
</dbReference>
<dbReference type="PANTHER" id="PTHR43280:SF2">
    <property type="entry name" value="HTH-TYPE TRANSCRIPTIONAL REGULATOR EXSA"/>
    <property type="match status" value="1"/>
</dbReference>
<dbReference type="SUPFAM" id="SSF51215">
    <property type="entry name" value="Regulatory protein AraC"/>
    <property type="match status" value="1"/>
</dbReference>
<organism evidence="5 6">
    <name type="scientific">Limosilactobacillus panis DSM 6035</name>
    <dbReference type="NCBI Taxonomy" id="1423782"/>
    <lineage>
        <taxon>Bacteria</taxon>
        <taxon>Bacillati</taxon>
        <taxon>Bacillota</taxon>
        <taxon>Bacilli</taxon>
        <taxon>Lactobacillales</taxon>
        <taxon>Lactobacillaceae</taxon>
        <taxon>Limosilactobacillus</taxon>
    </lineage>
</organism>
<dbReference type="PATRIC" id="fig|1423782.4.peg.965"/>
<dbReference type="AlphaFoldDB" id="A0A0R1X683"/>
<keyword evidence="3" id="KW-0804">Transcription</keyword>
<dbReference type="InterPro" id="IPR037923">
    <property type="entry name" value="HTH-like"/>
</dbReference>
<evidence type="ECO:0000256" key="3">
    <source>
        <dbReference type="ARBA" id="ARBA00023163"/>
    </source>
</evidence>
<dbReference type="Gene3D" id="1.10.10.60">
    <property type="entry name" value="Homeodomain-like"/>
    <property type="match status" value="2"/>
</dbReference>
<dbReference type="SUPFAM" id="SSF46689">
    <property type="entry name" value="Homeodomain-like"/>
    <property type="match status" value="2"/>
</dbReference>
<dbReference type="Proteomes" id="UP000051412">
    <property type="component" value="Unassembled WGS sequence"/>
</dbReference>
<dbReference type="STRING" id="1423782.FD32_GL000930"/>